<dbReference type="EMBL" id="JAHKSW010000016">
    <property type="protein sequence ID" value="KAG7322375.1"/>
    <property type="molecule type" value="Genomic_DNA"/>
</dbReference>
<organism evidence="5 6">
    <name type="scientific">Hemibagrus wyckioides</name>
    <dbReference type="NCBI Taxonomy" id="337641"/>
    <lineage>
        <taxon>Eukaryota</taxon>
        <taxon>Metazoa</taxon>
        <taxon>Chordata</taxon>
        <taxon>Craniata</taxon>
        <taxon>Vertebrata</taxon>
        <taxon>Euteleostomi</taxon>
        <taxon>Actinopterygii</taxon>
        <taxon>Neopterygii</taxon>
        <taxon>Teleostei</taxon>
        <taxon>Ostariophysi</taxon>
        <taxon>Siluriformes</taxon>
        <taxon>Bagridae</taxon>
        <taxon>Hemibagrus</taxon>
    </lineage>
</organism>
<dbReference type="PANTHER" id="PTHR12835:SF5">
    <property type="entry name" value="BIOTIN--PROTEIN LIGASE"/>
    <property type="match status" value="1"/>
</dbReference>
<reference evidence="5 6" key="1">
    <citation type="submission" date="2021-06" db="EMBL/GenBank/DDBJ databases">
        <title>Chromosome-level genome assembly of the red-tail catfish (Hemibagrus wyckioides).</title>
        <authorList>
            <person name="Shao F."/>
        </authorList>
    </citation>
    <scope>NUCLEOTIDE SEQUENCE [LARGE SCALE GENOMIC DNA]</scope>
    <source>
        <strain evidence="5">EC202008001</strain>
        <tissue evidence="5">Blood</tissue>
    </source>
</reference>
<feature type="domain" description="BPL/LPL catalytic" evidence="4">
    <location>
        <begin position="608"/>
        <end position="806"/>
    </location>
</feature>
<proteinExistence type="inferred from homology"/>
<protein>
    <recommendedName>
        <fullName evidence="4">BPL/LPL catalytic domain-containing protein</fullName>
    </recommendedName>
</protein>
<keyword evidence="2" id="KW-0436">Ligase</keyword>
<evidence type="ECO:0000256" key="3">
    <source>
        <dbReference type="SAM" id="SignalP"/>
    </source>
</evidence>
<keyword evidence="3" id="KW-0732">Signal</keyword>
<dbReference type="InterPro" id="IPR045864">
    <property type="entry name" value="aa-tRNA-synth_II/BPL/LPL"/>
</dbReference>
<feature type="signal peptide" evidence="3">
    <location>
        <begin position="1"/>
        <end position="19"/>
    </location>
</feature>
<dbReference type="GO" id="GO:0005737">
    <property type="term" value="C:cytoplasm"/>
    <property type="evidence" value="ECO:0007669"/>
    <property type="project" value="TreeGrafter"/>
</dbReference>
<comment type="caution">
    <text evidence="5">The sequence shown here is derived from an EMBL/GenBank/DDBJ whole genome shotgun (WGS) entry which is preliminary data.</text>
</comment>
<accession>A0A9D3NHT9</accession>
<gene>
    <name evidence="5" type="ORF">KOW79_013721</name>
</gene>
<dbReference type="GO" id="GO:0004077">
    <property type="term" value="F:biotin--[biotin carboxyl-carrier protein] ligase activity"/>
    <property type="evidence" value="ECO:0007669"/>
    <property type="project" value="InterPro"/>
</dbReference>
<dbReference type="PANTHER" id="PTHR12835">
    <property type="entry name" value="BIOTIN PROTEIN LIGASE"/>
    <property type="match status" value="1"/>
</dbReference>
<dbReference type="OrthoDB" id="10250105at2759"/>
<evidence type="ECO:0000313" key="5">
    <source>
        <dbReference type="EMBL" id="KAG7322375.1"/>
    </source>
</evidence>
<dbReference type="PROSITE" id="PS51733">
    <property type="entry name" value="BPL_LPL_CATALYTIC"/>
    <property type="match status" value="1"/>
</dbReference>
<dbReference type="Pfam" id="PF03099">
    <property type="entry name" value="BPL_LplA_LipB"/>
    <property type="match status" value="1"/>
</dbReference>
<evidence type="ECO:0000259" key="4">
    <source>
        <dbReference type="PROSITE" id="PS51733"/>
    </source>
</evidence>
<dbReference type="SUPFAM" id="SSF55681">
    <property type="entry name" value="Class II aaRS and biotin synthetases"/>
    <property type="match status" value="1"/>
</dbReference>
<dbReference type="Gene3D" id="3.30.930.10">
    <property type="entry name" value="Bira Bifunctional Protein, Domain 2"/>
    <property type="match status" value="1"/>
</dbReference>
<evidence type="ECO:0000256" key="1">
    <source>
        <dbReference type="ARBA" id="ARBA00009934"/>
    </source>
</evidence>
<name>A0A9D3NHT9_9TELE</name>
<dbReference type="InterPro" id="IPR004143">
    <property type="entry name" value="BPL_LPL_catalytic"/>
</dbReference>
<dbReference type="Proteomes" id="UP000824219">
    <property type="component" value="Linkage Group LG16"/>
</dbReference>
<sequence length="880" mass="98137">MLITLCYLYLWVRFQKCYTGVIRSVLFRLRANRSSFAFCAQSFSSLQSPTSPQDTVFLQLGNKVIYITEPQACDDLSKWTLLLGSSLDTAPKLENIAFIIEATTKQTVHSRPTPNKKALNWSDYCLPLACSPGQPYRAVAEASLDNFSTLGVAFLEDRLQMENGLIPEKIVSVLLRETALKELLERQQLGLEKKPDPILSSTAKDTVSSSAFSCEQGGEDIPQDLQKSTCGALCDQQVEPEHKTDHHHMDGHHLHLSSCHECLELENSTIQSVKYASVENIPDLPDDYTDTDVEEEENEGVSAWRRFDNTNSKPPNVLVYTGGCEDRYRRVRSLLAECVDIDRYAIYPLRPQQALEEPWLENTLLLVLGTEEVLTPELQLRFLTYLGQGGKVLGLSCSLCPAGLRLHSREEHRGQICRLNFTKSDCTNVQLSVLASGKVYIREPHDASSGEVELWGELSAKNEDKKDMAIVRVTHGEDGGEAVLCQVHLESAPDSEQVQDSRGFSELKMSNAKRYEVLTEILTSLCLSCELNQVPQPSPVYLLSTESKLKNAFVRWLREHVDGKGTVRAQKTSLRVIWGQEELSELGDGELALHTEAPEFLSEHFSMETYSQHLQSQRLGHTLLYADVTPTTMDLLEGLMLQLPEDMGLIAVAARQTKGKGRGGNVWLSPLGCAMFTLHLQVEVSSRLGQRIPFLQHLAALAVVESVRTLPGYEDIDLRVKWPNDIYYGNLMKLGGVLVTSTMMGSTFHLLIGCGFNVSNSNPTICINDLVVQLNRERGSKLSPLSPAQLIGRSVTLLEQLISDFQLHGPEAVLPIYYKRWVHGGTKVRLWCEDGPEAEVVGLDDHGFLQVSSRDQGLVTVQPDGNSFDMLRNLVVTKHN</sequence>
<keyword evidence="6" id="KW-1185">Reference proteome</keyword>
<feature type="chain" id="PRO_5038701489" description="BPL/LPL catalytic domain-containing protein" evidence="3">
    <location>
        <begin position="20"/>
        <end position="880"/>
    </location>
</feature>
<dbReference type="CDD" id="cd16442">
    <property type="entry name" value="BPL"/>
    <property type="match status" value="1"/>
</dbReference>
<evidence type="ECO:0000256" key="2">
    <source>
        <dbReference type="ARBA" id="ARBA00022598"/>
    </source>
</evidence>
<dbReference type="NCBIfam" id="TIGR00121">
    <property type="entry name" value="birA_ligase"/>
    <property type="match status" value="1"/>
</dbReference>
<dbReference type="InterPro" id="IPR004408">
    <property type="entry name" value="Biotin_CoA_COase_ligase"/>
</dbReference>
<dbReference type="AlphaFoldDB" id="A0A9D3NHT9"/>
<comment type="similarity">
    <text evidence="1">Belongs to the biotin--protein ligase family.</text>
</comment>
<evidence type="ECO:0000313" key="6">
    <source>
        <dbReference type="Proteomes" id="UP000824219"/>
    </source>
</evidence>